<proteinExistence type="predicted"/>
<comment type="caution">
    <text evidence="1">The sequence shown here is derived from an EMBL/GenBank/DDBJ whole genome shotgun (WGS) entry which is preliminary data.</text>
</comment>
<organism evidence="1 2">
    <name type="scientific">Cyclotella atomus</name>
    <dbReference type="NCBI Taxonomy" id="382360"/>
    <lineage>
        <taxon>Eukaryota</taxon>
        <taxon>Sar</taxon>
        <taxon>Stramenopiles</taxon>
        <taxon>Ochrophyta</taxon>
        <taxon>Bacillariophyta</taxon>
        <taxon>Coscinodiscophyceae</taxon>
        <taxon>Thalassiosirophycidae</taxon>
        <taxon>Stephanodiscales</taxon>
        <taxon>Stephanodiscaceae</taxon>
        <taxon>Cyclotella</taxon>
    </lineage>
</organism>
<protein>
    <submittedName>
        <fullName evidence="1">Uncharacterized protein</fullName>
    </submittedName>
</protein>
<dbReference type="EMBL" id="JALLPJ020001276">
    <property type="protein sequence ID" value="KAL3771980.1"/>
    <property type="molecule type" value="Genomic_DNA"/>
</dbReference>
<accession>A0ABD3N7A6</accession>
<sequence>MSELQTQRTNCQIVYILSVEGTMHHGISPVLVELTTQQRYPTGKPYDVQFESRYLRYGLFGWPEWVGRKFGYNEDLEIDDPMLVQRVISTIRPNDGKRHVILDGASFPSGDDTSKIQLKVKR</sequence>
<dbReference type="AlphaFoldDB" id="A0ABD3N7A6"/>
<reference evidence="1 2" key="1">
    <citation type="submission" date="2024-10" db="EMBL/GenBank/DDBJ databases">
        <title>Updated reference genomes for cyclostephanoid diatoms.</title>
        <authorList>
            <person name="Roberts W.R."/>
            <person name="Alverson A.J."/>
        </authorList>
    </citation>
    <scope>NUCLEOTIDE SEQUENCE [LARGE SCALE GENOMIC DNA]</scope>
    <source>
        <strain evidence="1 2">AJA010-31</strain>
    </source>
</reference>
<evidence type="ECO:0000313" key="1">
    <source>
        <dbReference type="EMBL" id="KAL3771980.1"/>
    </source>
</evidence>
<evidence type="ECO:0000313" key="2">
    <source>
        <dbReference type="Proteomes" id="UP001530400"/>
    </source>
</evidence>
<gene>
    <name evidence="1" type="ORF">ACHAWO_009171</name>
</gene>
<keyword evidence="2" id="KW-1185">Reference proteome</keyword>
<dbReference type="Proteomes" id="UP001530400">
    <property type="component" value="Unassembled WGS sequence"/>
</dbReference>
<name>A0ABD3N7A6_9STRA</name>